<feature type="region of interest" description="Disordered" evidence="11">
    <location>
        <begin position="1034"/>
        <end position="1056"/>
    </location>
</feature>
<keyword evidence="8 12" id="KW-0472">Membrane</keyword>
<dbReference type="Proteomes" id="UP000053105">
    <property type="component" value="Unassembled WGS sequence"/>
</dbReference>
<dbReference type="GO" id="GO:0008289">
    <property type="term" value="F:lipid binding"/>
    <property type="evidence" value="ECO:0007669"/>
    <property type="project" value="UniProtKB-KW"/>
</dbReference>
<feature type="compositionally biased region" description="Basic residues" evidence="11">
    <location>
        <begin position="1291"/>
        <end position="1339"/>
    </location>
</feature>
<gene>
    <name evidence="14" type="ORF">WN51_03609</name>
</gene>
<feature type="region of interest" description="Disordered" evidence="11">
    <location>
        <begin position="776"/>
        <end position="877"/>
    </location>
</feature>
<evidence type="ECO:0000256" key="11">
    <source>
        <dbReference type="SAM" id="MobiDB-lite"/>
    </source>
</evidence>
<organism evidence="14 15">
    <name type="scientific">Melipona quadrifasciata</name>
    <dbReference type="NCBI Taxonomy" id="166423"/>
    <lineage>
        <taxon>Eukaryota</taxon>
        <taxon>Metazoa</taxon>
        <taxon>Ecdysozoa</taxon>
        <taxon>Arthropoda</taxon>
        <taxon>Hexapoda</taxon>
        <taxon>Insecta</taxon>
        <taxon>Pterygota</taxon>
        <taxon>Neoptera</taxon>
        <taxon>Endopterygota</taxon>
        <taxon>Hymenoptera</taxon>
        <taxon>Apocrita</taxon>
        <taxon>Aculeata</taxon>
        <taxon>Apoidea</taxon>
        <taxon>Anthophila</taxon>
        <taxon>Apidae</taxon>
        <taxon>Melipona</taxon>
    </lineage>
</organism>
<keyword evidence="7" id="KW-0446">Lipid-binding</keyword>
<evidence type="ECO:0000256" key="5">
    <source>
        <dbReference type="ARBA" id="ARBA00022729"/>
    </source>
</evidence>
<feature type="compositionally biased region" description="Basic and acidic residues" evidence="11">
    <location>
        <begin position="799"/>
        <end position="825"/>
    </location>
</feature>
<feature type="region of interest" description="Disordered" evidence="11">
    <location>
        <begin position="1174"/>
        <end position="1340"/>
    </location>
</feature>
<evidence type="ECO:0000256" key="8">
    <source>
        <dbReference type="ARBA" id="ARBA00023136"/>
    </source>
</evidence>
<feature type="region of interest" description="Disordered" evidence="11">
    <location>
        <begin position="1368"/>
        <end position="1408"/>
    </location>
</feature>
<evidence type="ECO:0000256" key="10">
    <source>
        <dbReference type="ARBA" id="ARBA00023279"/>
    </source>
</evidence>
<evidence type="ECO:0000313" key="15">
    <source>
        <dbReference type="Proteomes" id="UP000053105"/>
    </source>
</evidence>
<keyword evidence="10" id="KW-0278">Fertilization</keyword>
<dbReference type="PANTHER" id="PTHR31764">
    <property type="entry name" value="PROTEIN HAPLESS 2"/>
    <property type="match status" value="1"/>
</dbReference>
<feature type="compositionally biased region" description="Low complexity" evidence="11">
    <location>
        <begin position="1118"/>
        <end position="1131"/>
    </location>
</feature>
<dbReference type="InterPro" id="IPR018928">
    <property type="entry name" value="HAP2/GCS1_dom"/>
</dbReference>
<accession>A0A0N0BDX1</accession>
<keyword evidence="3" id="KW-1003">Cell membrane</keyword>
<evidence type="ECO:0000256" key="3">
    <source>
        <dbReference type="ARBA" id="ARBA00022475"/>
    </source>
</evidence>
<comment type="similarity">
    <text evidence="2">Belongs to the HAP2/GCS1 family.</text>
</comment>
<comment type="subcellular location">
    <subcellularLocation>
        <location evidence="1">Cell membrane</location>
        <topology evidence="1">Single-pass type I membrane protein</topology>
    </subcellularLocation>
</comment>
<feature type="compositionally biased region" description="Basic and acidic residues" evidence="11">
    <location>
        <begin position="1368"/>
        <end position="1396"/>
    </location>
</feature>
<evidence type="ECO:0000259" key="13">
    <source>
        <dbReference type="Pfam" id="PF10699"/>
    </source>
</evidence>
<dbReference type="InterPro" id="IPR040326">
    <property type="entry name" value="HAP2/GCS1"/>
</dbReference>
<feature type="region of interest" description="Disordered" evidence="11">
    <location>
        <begin position="404"/>
        <end position="453"/>
    </location>
</feature>
<feature type="compositionally biased region" description="Basic and acidic residues" evidence="11">
    <location>
        <begin position="1"/>
        <end position="38"/>
    </location>
</feature>
<evidence type="ECO:0000256" key="2">
    <source>
        <dbReference type="ARBA" id="ARBA00010929"/>
    </source>
</evidence>
<feature type="domain" description="Generative cell specific-1/HAP2" evidence="13">
    <location>
        <begin position="1396"/>
        <end position="1763"/>
    </location>
</feature>
<evidence type="ECO:0000256" key="12">
    <source>
        <dbReference type="SAM" id="Phobius"/>
    </source>
</evidence>
<feature type="region of interest" description="Disordered" evidence="11">
    <location>
        <begin position="302"/>
        <end position="350"/>
    </location>
</feature>
<evidence type="ECO:0000256" key="1">
    <source>
        <dbReference type="ARBA" id="ARBA00004251"/>
    </source>
</evidence>
<feature type="compositionally biased region" description="Basic residues" evidence="11">
    <location>
        <begin position="528"/>
        <end position="546"/>
    </location>
</feature>
<keyword evidence="4 12" id="KW-0812">Transmembrane</keyword>
<feature type="compositionally biased region" description="Polar residues" evidence="11">
    <location>
        <begin position="39"/>
        <end position="54"/>
    </location>
</feature>
<dbReference type="OrthoDB" id="44061at2759"/>
<evidence type="ECO:0000313" key="14">
    <source>
        <dbReference type="EMBL" id="KOX71068.1"/>
    </source>
</evidence>
<reference evidence="14 15" key="1">
    <citation type="submission" date="2015-07" db="EMBL/GenBank/DDBJ databases">
        <title>The genome of Melipona quadrifasciata.</title>
        <authorList>
            <person name="Pan H."/>
            <person name="Kapheim K."/>
        </authorList>
    </citation>
    <scope>NUCLEOTIDE SEQUENCE [LARGE SCALE GENOMIC DNA]</scope>
    <source>
        <strain evidence="14">0111107301</strain>
        <tissue evidence="14">Whole body</tissue>
    </source>
</reference>
<dbReference type="STRING" id="166423.A0A0N0BDX1"/>
<feature type="transmembrane region" description="Helical" evidence="12">
    <location>
        <begin position="1899"/>
        <end position="1917"/>
    </location>
</feature>
<evidence type="ECO:0000256" key="9">
    <source>
        <dbReference type="ARBA" id="ARBA00023157"/>
    </source>
</evidence>
<feature type="region of interest" description="Disordered" evidence="11">
    <location>
        <begin position="1112"/>
        <end position="1157"/>
    </location>
</feature>
<evidence type="ECO:0000256" key="6">
    <source>
        <dbReference type="ARBA" id="ARBA00022989"/>
    </source>
</evidence>
<feature type="region of interest" description="Disordered" evidence="11">
    <location>
        <begin position="468"/>
        <end position="667"/>
    </location>
</feature>
<name>A0A0N0BDX1_9HYME</name>
<evidence type="ECO:0000256" key="7">
    <source>
        <dbReference type="ARBA" id="ARBA00023121"/>
    </source>
</evidence>
<keyword evidence="6 12" id="KW-1133">Transmembrane helix</keyword>
<feature type="compositionally biased region" description="Polar residues" evidence="11">
    <location>
        <begin position="848"/>
        <end position="858"/>
    </location>
</feature>
<keyword evidence="5" id="KW-0732">Signal</keyword>
<dbReference type="Pfam" id="PF10699">
    <property type="entry name" value="HAP2-GCS1"/>
    <property type="match status" value="1"/>
</dbReference>
<feature type="compositionally biased region" description="Basic and acidic residues" evidence="11">
    <location>
        <begin position="1175"/>
        <end position="1197"/>
    </location>
</feature>
<keyword evidence="15" id="KW-1185">Reference proteome</keyword>
<sequence length="2014" mass="223816">MGSKRIAQERQEDAFHANPEASEKEKVLSNERGDDTEPSRQQIEQGSNERNSIETLDGIDKKAPVNRDSYPSSQDEKSEEPVVANRENNPDEFLNNYTPSSGTQLVIPPPIGLSVIEEQNRVLAPESDDDAQPFDFVNPVSFTTEASDSTRALIVVDLFKIATGSLAEPLPGTTQSPGLIDRLGGLKKNLEKAFQRLRPGSGTLAITESTTVTLNETNTTNATSTTEGTTKITDKVFRPSIKGPPENATRTSPGGAEFHEEIDIEEATFPDETNPPITGVALPERLVDLASISRNQVAPSFKVTRGRKREKKSTTASTIEKRQSSVAPRGHETDRLRGNTRGDNYDGRECSTRADSTMKFSLEAADVNVVREKLGVVSGSFSREQRNYVQVRVDDSGIHESRRRAKARRLADSTKKKRRLRIGSREEETAKIGSENLRNGETPVKGSHGINHPWFVTTETSEYTVDEQMDKYDRVFPSESSSPGRTLARGKKTRSEYEDEDVSERRKRLKSIRDKDREESKKRGDALKRKKTKTKTKKKKKKKKKNGDKERSAITSQDSPSEDYDYFLAGEQTSEEDGGNGLEGSVDGNYDYSNPALASLSEEETNDGSRISEDAAADDNSHDRSISSDSLIDEFDGYRGDLRSENQVSDRSGDPVDLGEGEDGKDLEISLTGKIHLESDSYGRPMSISFNAEPEYFRKDFIDDGKANSHGNRFPLESADSSIDASDTLVSDAGTDNANFLPDVFDVEPSGANAPLDQVNDRSVAREYFPDTIRAGNRNAGRYRNELDPRQKLLRLQKKSVETSEKPAAKKDSKQSSRVNNDWKKSLRRSKKDSESSNLVDQREQLPESLNAQGQNRNDLTKTSDELSDNSSLASLDLSNLPESNFESKEAVKALASLEREGCLAMNSTTLRMELIGITTVTDKFQAPATTTPLLSIHDLKMGDLSNMVESGTEVEKSTTAPATTTPSVGTTTIISSLNETVVEAKISYPKPDLAIALATETTTTTAATTAMKLTDTNETVVEAKMSNARPKFGTETAVQGSPSLPPAAEGSKESIERRNMLAISEFVKKLERLVADTGNSSNATGRTLIHLKKFIIVPDNRTFWSLREFSAPESRQETGTTETVVVMGEGTRVKDSGQSSEDDEQSEYSAVRENSRGEERNLIKEIIDSIIGGDDAKREPLSKRSDKSNDHGESSRSDAQNGADALSPWSGEREFRTNLRVGKNAADLAKAQEEAAPRNSGKIVDDQFLESSLENGGETPREYSDVCARNKSSVKGKREAAVVDVARSANQKRAREGKKKDAKRSKKKRRRKRKKKTEKGKGKREKKNGKKTKSKWPFKRNLLMLSEEEQIQPSNVDYGIKWGDRDKFPAKEEGRKNTESARKLPGENGSKEEPQIRGGQDCSDRKHPPNVDPLKYLESAHCLRFSDLWFVLACTCMYSVYQLEEPVVGHKVHLQIYAKRATSSGSILWKDLTNGSIVRLGTFDKHYRNREDTVIVAYDDASSASSIEYSLNPRRDRLLVPSTLSGQRSKYSEAEGWSSEYLVVQADKINEDGNECDKAGVGFTAFAGQPDRCERVSGTCLKNQPLDYWRHDIEARESGRVGCYFLSNFARVPNEAIKYNVNGTGSREFLALEYHSLHVSVIDVELRDDYNNLLTAGSSARLTEVHTDNTAIDYTVITLLITNKGSSSSSYRARITDCPKGVPVSWLNAESSTKTISPHRDRKVALNLNGRVSLNEFSCSVVLFNRNDEPAAQRQIKVRKMDRCSCVGHCECSCLSDSRDEERCQPMSKERYQAAGFRGPPLIKRVEPPTWLADVVTIVCLVLFALLLLFLLLGFLKWMIGICVPVVSRWGLDDLLETHKMTEYLERDLKSRNVVFNRYGQPVHPDTGRKSVRICCRVAEFFLNLTFFFVYPIGMLCLSCKRPRYSSQPAHSAQSKGSLMSGKGDSSAMVRVSTYGDGIDSKMEEEDTKYVIDELKKSQESLQNYNRYKVDVYKSLSSKDAQADSVVFRGGKS</sequence>
<dbReference type="GO" id="GO:0005886">
    <property type="term" value="C:plasma membrane"/>
    <property type="evidence" value="ECO:0007669"/>
    <property type="project" value="UniProtKB-SubCell"/>
</dbReference>
<protein>
    <submittedName>
        <fullName evidence="14">Protein HAPLESS 2-A</fullName>
    </submittedName>
</protein>
<dbReference type="PANTHER" id="PTHR31764:SF0">
    <property type="entry name" value="GENERATIVE CELL SPECIFIC-1_HAP2 DOMAIN-CONTAINING PROTEIN"/>
    <property type="match status" value="1"/>
</dbReference>
<feature type="region of interest" description="Disordered" evidence="11">
    <location>
        <begin position="1"/>
        <end position="103"/>
    </location>
</feature>
<keyword evidence="9" id="KW-1015">Disulfide bond</keyword>
<evidence type="ECO:0000256" key="4">
    <source>
        <dbReference type="ARBA" id="ARBA00022692"/>
    </source>
</evidence>
<proteinExistence type="inferred from homology"/>
<feature type="compositionally biased region" description="Basic and acidic residues" evidence="11">
    <location>
        <begin position="511"/>
        <end position="527"/>
    </location>
</feature>
<dbReference type="GO" id="GO:0007338">
    <property type="term" value="P:single fertilization"/>
    <property type="evidence" value="ECO:0007669"/>
    <property type="project" value="UniProtKB-KW"/>
</dbReference>
<feature type="compositionally biased region" description="Basic and acidic residues" evidence="11">
    <location>
        <begin position="319"/>
        <end position="337"/>
    </location>
</feature>
<dbReference type="EMBL" id="KQ435848">
    <property type="protein sequence ID" value="KOX71068.1"/>
    <property type="molecule type" value="Genomic_DNA"/>
</dbReference>
<feature type="transmembrane region" description="Helical" evidence="12">
    <location>
        <begin position="1812"/>
        <end position="1837"/>
    </location>
</feature>